<keyword evidence="1" id="KW-0472">Membrane</keyword>
<dbReference type="EMBL" id="REGN01007080">
    <property type="protein sequence ID" value="RNA07337.1"/>
    <property type="molecule type" value="Genomic_DNA"/>
</dbReference>
<evidence type="ECO:0000313" key="3">
    <source>
        <dbReference type="Proteomes" id="UP000276133"/>
    </source>
</evidence>
<accession>A0A3M7Q7B7</accession>
<organism evidence="2 3">
    <name type="scientific">Brachionus plicatilis</name>
    <name type="common">Marine rotifer</name>
    <name type="synonym">Brachionus muelleri</name>
    <dbReference type="NCBI Taxonomy" id="10195"/>
    <lineage>
        <taxon>Eukaryota</taxon>
        <taxon>Metazoa</taxon>
        <taxon>Spiralia</taxon>
        <taxon>Gnathifera</taxon>
        <taxon>Rotifera</taxon>
        <taxon>Eurotatoria</taxon>
        <taxon>Monogononta</taxon>
        <taxon>Pseudotrocha</taxon>
        <taxon>Ploima</taxon>
        <taxon>Brachionidae</taxon>
        <taxon>Brachionus</taxon>
    </lineage>
</organism>
<dbReference type="Proteomes" id="UP000276133">
    <property type="component" value="Unassembled WGS sequence"/>
</dbReference>
<dbReference type="AlphaFoldDB" id="A0A3M7Q7B7"/>
<reference evidence="2 3" key="1">
    <citation type="journal article" date="2018" name="Sci. Rep.">
        <title>Genomic signatures of local adaptation to the degree of environmental predictability in rotifers.</title>
        <authorList>
            <person name="Franch-Gras L."/>
            <person name="Hahn C."/>
            <person name="Garcia-Roger E.M."/>
            <person name="Carmona M.J."/>
            <person name="Serra M."/>
            <person name="Gomez A."/>
        </authorList>
    </citation>
    <scope>NUCLEOTIDE SEQUENCE [LARGE SCALE GENOMIC DNA]</scope>
    <source>
        <strain evidence="2">HYR1</strain>
    </source>
</reference>
<name>A0A3M7Q7B7_BRAPC</name>
<feature type="transmembrane region" description="Helical" evidence="1">
    <location>
        <begin position="186"/>
        <end position="205"/>
    </location>
</feature>
<feature type="transmembrane region" description="Helical" evidence="1">
    <location>
        <begin position="150"/>
        <end position="171"/>
    </location>
</feature>
<evidence type="ECO:0000313" key="2">
    <source>
        <dbReference type="EMBL" id="RNA07337.1"/>
    </source>
</evidence>
<evidence type="ECO:0000256" key="1">
    <source>
        <dbReference type="SAM" id="Phobius"/>
    </source>
</evidence>
<proteinExistence type="predicted"/>
<keyword evidence="3" id="KW-1185">Reference proteome</keyword>
<comment type="caution">
    <text evidence="2">The sequence shown here is derived from an EMBL/GenBank/DDBJ whole genome shotgun (WGS) entry which is preliminary data.</text>
</comment>
<gene>
    <name evidence="2" type="ORF">BpHYR1_011729</name>
</gene>
<protein>
    <submittedName>
        <fullName evidence="2">Uncharacterized protein</fullName>
    </submittedName>
</protein>
<sequence>MVILQNKLSYFEIFYHMPKCLIHRTKAQLIKRLNDYITLNGINVGQVENEEQVEERSEEEEEFTDVQINTPPVEVKSDGDLVEEINLLTIPKRYIKTAIEPKKNAAVNIKQKTKHRQTNKLTDLFELKFSSIMYSPLSAVSKMPIAPDTYLLALCLMAYLLVASALFNSLYEPLIASRFFGGDCDLFTLVITIFLCTVLLFKLVCDCDR</sequence>
<keyword evidence="1" id="KW-1133">Transmembrane helix</keyword>
<keyword evidence="1" id="KW-0812">Transmembrane</keyword>